<keyword evidence="2" id="KW-1185">Reference proteome</keyword>
<accession>A0AAV4DYH9</accession>
<comment type="caution">
    <text evidence="1">The sequence shown here is derived from an EMBL/GenBank/DDBJ whole genome shotgun (WGS) entry which is preliminary data.</text>
</comment>
<proteinExistence type="predicted"/>
<reference evidence="1 2" key="1">
    <citation type="journal article" date="2021" name="Elife">
        <title>Chloroplast acquisition without the gene transfer in kleptoplastic sea slugs, Plakobranchus ocellatus.</title>
        <authorList>
            <person name="Maeda T."/>
            <person name="Takahashi S."/>
            <person name="Yoshida T."/>
            <person name="Shimamura S."/>
            <person name="Takaki Y."/>
            <person name="Nagai Y."/>
            <person name="Toyoda A."/>
            <person name="Suzuki Y."/>
            <person name="Arimoto A."/>
            <person name="Ishii H."/>
            <person name="Satoh N."/>
            <person name="Nishiyama T."/>
            <person name="Hasebe M."/>
            <person name="Maruyama T."/>
            <person name="Minagawa J."/>
            <person name="Obokata J."/>
            <person name="Shigenobu S."/>
        </authorList>
    </citation>
    <scope>NUCLEOTIDE SEQUENCE [LARGE SCALE GENOMIC DNA]</scope>
</reference>
<gene>
    <name evidence="1" type="ORF">PoB_007588200</name>
</gene>
<sequence>MATFLENQKLNVRNKVLTPDGSSLFKFGWFLYMASTHHGDLRLSGSPSGQDADGEARTHDRRVSADFTANSLASVPPTPLLIEGVAVLLKECGLHALTIY</sequence>
<dbReference type="EMBL" id="BLXT01008476">
    <property type="protein sequence ID" value="GFO49377.1"/>
    <property type="molecule type" value="Genomic_DNA"/>
</dbReference>
<name>A0AAV4DYH9_9GAST</name>
<evidence type="ECO:0000313" key="2">
    <source>
        <dbReference type="Proteomes" id="UP000735302"/>
    </source>
</evidence>
<organism evidence="1 2">
    <name type="scientific">Plakobranchus ocellatus</name>
    <dbReference type="NCBI Taxonomy" id="259542"/>
    <lineage>
        <taxon>Eukaryota</taxon>
        <taxon>Metazoa</taxon>
        <taxon>Spiralia</taxon>
        <taxon>Lophotrochozoa</taxon>
        <taxon>Mollusca</taxon>
        <taxon>Gastropoda</taxon>
        <taxon>Heterobranchia</taxon>
        <taxon>Euthyneura</taxon>
        <taxon>Panpulmonata</taxon>
        <taxon>Sacoglossa</taxon>
        <taxon>Placobranchoidea</taxon>
        <taxon>Plakobranchidae</taxon>
        <taxon>Plakobranchus</taxon>
    </lineage>
</organism>
<dbReference type="Proteomes" id="UP000735302">
    <property type="component" value="Unassembled WGS sequence"/>
</dbReference>
<protein>
    <submittedName>
        <fullName evidence="1">Uncharacterized protein</fullName>
    </submittedName>
</protein>
<dbReference type="AlphaFoldDB" id="A0AAV4DYH9"/>
<evidence type="ECO:0000313" key="1">
    <source>
        <dbReference type="EMBL" id="GFO49377.1"/>
    </source>
</evidence>